<evidence type="ECO:0000313" key="2">
    <source>
        <dbReference type="EMBL" id="SFJ73664.1"/>
    </source>
</evidence>
<dbReference type="InterPro" id="IPR006674">
    <property type="entry name" value="HD_domain"/>
</dbReference>
<dbReference type="Proteomes" id="UP000198635">
    <property type="component" value="Unassembled WGS sequence"/>
</dbReference>
<accession>A0A1I3TQY3</accession>
<dbReference type="Pfam" id="PF01966">
    <property type="entry name" value="HD"/>
    <property type="match status" value="1"/>
</dbReference>
<keyword evidence="3" id="KW-1185">Reference proteome</keyword>
<dbReference type="OrthoDB" id="5431498at2"/>
<dbReference type="STRING" id="52560.SAMN04488082_10680"/>
<dbReference type="RefSeq" id="WP_092373909.1">
    <property type="nucleotide sequence ID" value="NZ_FORX01000006.1"/>
</dbReference>
<dbReference type="AlphaFoldDB" id="A0A1I3TQY3"/>
<protein>
    <submittedName>
        <fullName evidence="2">HD domain-containing protein</fullName>
    </submittedName>
</protein>
<evidence type="ECO:0000259" key="1">
    <source>
        <dbReference type="Pfam" id="PF01966"/>
    </source>
</evidence>
<feature type="domain" description="HD" evidence="1">
    <location>
        <begin position="43"/>
        <end position="164"/>
    </location>
</feature>
<dbReference type="Gene3D" id="1.10.3210.10">
    <property type="entry name" value="Hypothetical protein af1432"/>
    <property type="match status" value="1"/>
</dbReference>
<evidence type="ECO:0000313" key="3">
    <source>
        <dbReference type="Proteomes" id="UP000198635"/>
    </source>
</evidence>
<proteinExistence type="predicted"/>
<gene>
    <name evidence="2" type="ORF">SAMN04488082_10680</name>
</gene>
<name>A0A1I3TQY3_9BACT</name>
<sequence length="209" mass="23787">MNQLEIPLTLIPSASRGRIPSDEDCRGWWDTYAMLEHIKVHSTLVADVATTLAEFAVRKGLGNPDGLGQDDFVQSVRAAGLLHDLGKTYSIEHGGNHSQIGAAWVMDLIRNPRIAQGVMHHVHWPGALDLERHFLPLAIIYADKRVKHDAIVGLEERFADLFDRYGHTERSREWITRAFNQGRELEQLFSTFLGENIHEYPFDRRGLVR</sequence>
<dbReference type="EMBL" id="FORX01000006">
    <property type="protein sequence ID" value="SFJ73664.1"/>
    <property type="molecule type" value="Genomic_DNA"/>
</dbReference>
<organism evidence="2 3">
    <name type="scientific">Desulfomicrobium apsheronum</name>
    <dbReference type="NCBI Taxonomy" id="52560"/>
    <lineage>
        <taxon>Bacteria</taxon>
        <taxon>Pseudomonadati</taxon>
        <taxon>Thermodesulfobacteriota</taxon>
        <taxon>Desulfovibrionia</taxon>
        <taxon>Desulfovibrionales</taxon>
        <taxon>Desulfomicrobiaceae</taxon>
        <taxon>Desulfomicrobium</taxon>
    </lineage>
</organism>
<reference evidence="3" key="1">
    <citation type="submission" date="2016-10" db="EMBL/GenBank/DDBJ databases">
        <authorList>
            <person name="Varghese N."/>
            <person name="Submissions S."/>
        </authorList>
    </citation>
    <scope>NUCLEOTIDE SEQUENCE [LARGE SCALE GENOMIC DNA]</scope>
    <source>
        <strain evidence="3">DSM 5918</strain>
    </source>
</reference>
<dbReference type="SUPFAM" id="SSF109604">
    <property type="entry name" value="HD-domain/PDEase-like"/>
    <property type="match status" value="1"/>
</dbReference>